<dbReference type="InterPro" id="IPR008271">
    <property type="entry name" value="Ser/Thr_kinase_AS"/>
</dbReference>
<dbReference type="EMBL" id="JTHE03000079">
    <property type="protein sequence ID" value="MCM1983826.1"/>
    <property type="molecule type" value="Genomic_DNA"/>
</dbReference>
<evidence type="ECO:0000256" key="1">
    <source>
        <dbReference type="ARBA" id="ARBA00022679"/>
    </source>
</evidence>
<evidence type="ECO:0000256" key="4">
    <source>
        <dbReference type="ARBA" id="ARBA00022840"/>
    </source>
</evidence>
<keyword evidence="8" id="KW-1185">Reference proteome</keyword>
<dbReference type="RefSeq" id="WP_166275414.1">
    <property type="nucleotide sequence ID" value="NZ_JTHE03000079.1"/>
</dbReference>
<dbReference type="AlphaFoldDB" id="A0ABD4T4V3"/>
<reference evidence="7 8" key="1">
    <citation type="journal article" date="2015" name="Genome Announc.">
        <title>Draft Genome Sequence of Filamentous Marine Cyanobacterium Lyngbya confervoides Strain BDU141951.</title>
        <authorList>
            <person name="Chandrababunaidu M.M."/>
            <person name="Sen D."/>
            <person name="Tripathy S."/>
        </authorList>
    </citation>
    <scope>NUCLEOTIDE SEQUENCE [LARGE SCALE GENOMIC DNA]</scope>
    <source>
        <strain evidence="7 8">BDU141951</strain>
    </source>
</reference>
<feature type="binding site" evidence="5">
    <location>
        <position position="35"/>
    </location>
    <ligand>
        <name>ATP</name>
        <dbReference type="ChEBI" id="CHEBI:30616"/>
    </ligand>
</feature>
<dbReference type="PROSITE" id="PS00107">
    <property type="entry name" value="PROTEIN_KINASE_ATP"/>
    <property type="match status" value="1"/>
</dbReference>
<dbReference type="PROSITE" id="PS50011">
    <property type="entry name" value="PROTEIN_KINASE_DOM"/>
    <property type="match status" value="1"/>
</dbReference>
<name>A0ABD4T4V3_9CYAN</name>
<evidence type="ECO:0000256" key="3">
    <source>
        <dbReference type="ARBA" id="ARBA00022777"/>
    </source>
</evidence>
<accession>A0ABD4T4V3</accession>
<keyword evidence="1" id="KW-0808">Transferase</keyword>
<protein>
    <submittedName>
        <fullName evidence="7">Serine/threonine protein kinase</fullName>
    </submittedName>
</protein>
<dbReference type="PANTHER" id="PTHR24348:SF22">
    <property type="entry name" value="NON-SPECIFIC SERINE_THREONINE PROTEIN KINASE"/>
    <property type="match status" value="1"/>
</dbReference>
<keyword evidence="7" id="KW-0723">Serine/threonine-protein kinase</keyword>
<feature type="domain" description="Protein kinase" evidence="6">
    <location>
        <begin position="6"/>
        <end position="263"/>
    </location>
</feature>
<evidence type="ECO:0000313" key="7">
    <source>
        <dbReference type="EMBL" id="MCM1983826.1"/>
    </source>
</evidence>
<dbReference type="GO" id="GO:0004674">
    <property type="term" value="F:protein serine/threonine kinase activity"/>
    <property type="evidence" value="ECO:0007669"/>
    <property type="project" value="UniProtKB-KW"/>
</dbReference>
<dbReference type="InterPro" id="IPR017441">
    <property type="entry name" value="Protein_kinase_ATP_BS"/>
</dbReference>
<dbReference type="GO" id="GO:0005524">
    <property type="term" value="F:ATP binding"/>
    <property type="evidence" value="ECO:0007669"/>
    <property type="project" value="UniProtKB-UniRule"/>
</dbReference>
<organism evidence="7 8">
    <name type="scientific">Lyngbya confervoides BDU141951</name>
    <dbReference type="NCBI Taxonomy" id="1574623"/>
    <lineage>
        <taxon>Bacteria</taxon>
        <taxon>Bacillati</taxon>
        <taxon>Cyanobacteriota</taxon>
        <taxon>Cyanophyceae</taxon>
        <taxon>Oscillatoriophycideae</taxon>
        <taxon>Oscillatoriales</taxon>
        <taxon>Microcoleaceae</taxon>
        <taxon>Lyngbya</taxon>
    </lineage>
</organism>
<evidence type="ECO:0000313" key="8">
    <source>
        <dbReference type="Proteomes" id="UP000031561"/>
    </source>
</evidence>
<dbReference type="Proteomes" id="UP000031561">
    <property type="component" value="Unassembled WGS sequence"/>
</dbReference>
<dbReference type="PROSITE" id="PS00108">
    <property type="entry name" value="PROTEIN_KINASE_ST"/>
    <property type="match status" value="1"/>
</dbReference>
<gene>
    <name evidence="7" type="ORF">QQ91_0013470</name>
</gene>
<comment type="caution">
    <text evidence="7">The sequence shown here is derived from an EMBL/GenBank/DDBJ whole genome shotgun (WGS) entry which is preliminary data.</text>
</comment>
<proteinExistence type="predicted"/>
<keyword evidence="4 5" id="KW-0067">ATP-binding</keyword>
<evidence type="ECO:0000256" key="2">
    <source>
        <dbReference type="ARBA" id="ARBA00022741"/>
    </source>
</evidence>
<dbReference type="Pfam" id="PF00069">
    <property type="entry name" value="Pkinase"/>
    <property type="match status" value="1"/>
</dbReference>
<keyword evidence="3 7" id="KW-0418">Kinase</keyword>
<sequence>MLLARYKVLEVIGRGQYGQVFRGQDLATGQVVAIKELSLNHFSTRDFIREIQVLSRLQHPNLLSLVGVEYGPATRYIIMEYCDGGTLRDVIASPEPLSLLTKLELMIDILQGLHYLHCVDVFHCDLKPENIFLSDAVDRKVAKIGDFGSVRTDVTFRENIGDHQGLGSPAYMAPERFYGSYSKTVDLYALGIIMYETFTGDRPFLGSPNQLAQNHLTKPISPPKNLPLHLQTLVMKALEKLPQRRFQTAEEMLRSCHLSHLILMAEQRSFPDLREDLFSE</sequence>
<dbReference type="SMART" id="SM00220">
    <property type="entry name" value="S_TKc"/>
    <property type="match status" value="1"/>
</dbReference>
<evidence type="ECO:0000256" key="5">
    <source>
        <dbReference type="PROSITE-ProRule" id="PRU10141"/>
    </source>
</evidence>
<dbReference type="CDD" id="cd14014">
    <property type="entry name" value="STKc_PknB_like"/>
    <property type="match status" value="1"/>
</dbReference>
<dbReference type="PANTHER" id="PTHR24348">
    <property type="entry name" value="SERINE/THREONINE-PROTEIN KINASE UNC-51-RELATED"/>
    <property type="match status" value="1"/>
</dbReference>
<dbReference type="InterPro" id="IPR045269">
    <property type="entry name" value="Atg1-like"/>
</dbReference>
<dbReference type="SUPFAM" id="SSF56112">
    <property type="entry name" value="Protein kinase-like (PK-like)"/>
    <property type="match status" value="1"/>
</dbReference>
<dbReference type="InterPro" id="IPR000719">
    <property type="entry name" value="Prot_kinase_dom"/>
</dbReference>
<dbReference type="Gene3D" id="1.10.510.10">
    <property type="entry name" value="Transferase(Phosphotransferase) domain 1"/>
    <property type="match status" value="1"/>
</dbReference>
<evidence type="ECO:0000259" key="6">
    <source>
        <dbReference type="PROSITE" id="PS50011"/>
    </source>
</evidence>
<dbReference type="InterPro" id="IPR011009">
    <property type="entry name" value="Kinase-like_dom_sf"/>
</dbReference>
<keyword evidence="2 5" id="KW-0547">Nucleotide-binding</keyword>